<dbReference type="InterPro" id="IPR046210">
    <property type="entry name" value="DUF6243"/>
</dbReference>
<gene>
    <name evidence="2" type="ORF">ACRB68_28790</name>
</gene>
<protein>
    <submittedName>
        <fullName evidence="2">Uncharacterized protein</fullName>
    </submittedName>
</protein>
<name>A0A7K0BUK4_9ACTN</name>
<reference evidence="2 3" key="1">
    <citation type="submission" date="2019-10" db="EMBL/GenBank/DDBJ databases">
        <title>Actinomadura rubteroloni sp. nov. and Actinomadura macrotermitis sp. nov., isolated from the gut of fungus growing-termite Macrotermes natalensis.</title>
        <authorList>
            <person name="Benndorf R."/>
            <person name="Martin K."/>
            <person name="Kuefner M."/>
            <person name="De Beer W."/>
            <person name="Kaster A.-K."/>
            <person name="Vollmers J."/>
            <person name="Poulsen M."/>
            <person name="Beemelmanns C."/>
        </authorList>
    </citation>
    <scope>NUCLEOTIDE SEQUENCE [LARGE SCALE GENOMIC DNA]</scope>
    <source>
        <strain evidence="2 3">RB68</strain>
    </source>
</reference>
<dbReference type="Pfam" id="PF19756">
    <property type="entry name" value="DUF6243"/>
    <property type="match status" value="1"/>
</dbReference>
<dbReference type="Proteomes" id="UP000487268">
    <property type="component" value="Unassembled WGS sequence"/>
</dbReference>
<dbReference type="AlphaFoldDB" id="A0A7K0BUK4"/>
<evidence type="ECO:0000313" key="3">
    <source>
        <dbReference type="Proteomes" id="UP000487268"/>
    </source>
</evidence>
<organism evidence="2 3">
    <name type="scientific">Actinomadura macrotermitis</name>
    <dbReference type="NCBI Taxonomy" id="2585200"/>
    <lineage>
        <taxon>Bacteria</taxon>
        <taxon>Bacillati</taxon>
        <taxon>Actinomycetota</taxon>
        <taxon>Actinomycetes</taxon>
        <taxon>Streptosporangiales</taxon>
        <taxon>Thermomonosporaceae</taxon>
        <taxon>Actinomadura</taxon>
    </lineage>
</organism>
<comment type="caution">
    <text evidence="2">The sequence shown here is derived from an EMBL/GenBank/DDBJ whole genome shotgun (WGS) entry which is preliminary data.</text>
</comment>
<feature type="region of interest" description="Disordered" evidence="1">
    <location>
        <begin position="1"/>
        <end position="41"/>
    </location>
</feature>
<keyword evidence="3" id="KW-1185">Reference proteome</keyword>
<evidence type="ECO:0000256" key="1">
    <source>
        <dbReference type="SAM" id="MobiDB-lite"/>
    </source>
</evidence>
<proteinExistence type="predicted"/>
<sequence length="59" mass="6561">MSKNRNGLLGVGGQRRNISRRALRGESSGERAGGDPKALKRELARRMQERLARRTDAAE</sequence>
<accession>A0A7K0BUK4</accession>
<dbReference type="EMBL" id="WEGH01000002">
    <property type="protein sequence ID" value="MQY04817.1"/>
    <property type="molecule type" value="Genomic_DNA"/>
</dbReference>
<dbReference type="OrthoDB" id="3698181at2"/>
<evidence type="ECO:0000313" key="2">
    <source>
        <dbReference type="EMBL" id="MQY04817.1"/>
    </source>
</evidence>
<feature type="compositionally biased region" description="Basic and acidic residues" evidence="1">
    <location>
        <begin position="23"/>
        <end position="41"/>
    </location>
</feature>
<dbReference type="RefSeq" id="WP_153532980.1">
    <property type="nucleotide sequence ID" value="NZ_WEGH01000002.1"/>
</dbReference>